<evidence type="ECO:0000256" key="1">
    <source>
        <dbReference type="SAM" id="Phobius"/>
    </source>
</evidence>
<comment type="caution">
    <text evidence="2">The sequence shown here is derived from an EMBL/GenBank/DDBJ whole genome shotgun (WGS) entry which is preliminary data.</text>
</comment>
<feature type="transmembrane region" description="Helical" evidence="1">
    <location>
        <begin position="32"/>
        <end position="51"/>
    </location>
</feature>
<keyword evidence="1" id="KW-0812">Transmembrane</keyword>
<proteinExistence type="predicted"/>
<organism evidence="2 3">
    <name type="scientific">Paractinoplanes abujensis</name>
    <dbReference type="NCBI Taxonomy" id="882441"/>
    <lineage>
        <taxon>Bacteria</taxon>
        <taxon>Bacillati</taxon>
        <taxon>Actinomycetota</taxon>
        <taxon>Actinomycetes</taxon>
        <taxon>Micromonosporales</taxon>
        <taxon>Micromonosporaceae</taxon>
        <taxon>Paractinoplanes</taxon>
    </lineage>
</organism>
<sequence length="59" mass="6146">MTNNDFRPALWIALVVLAVANGATSAAGLTVVSVALGVLTLGVAVALVVQYRRHRRTTA</sequence>
<accession>A0A7W7CZP0</accession>
<dbReference type="RefSeq" id="WP_184955724.1">
    <property type="nucleotide sequence ID" value="NZ_BOMC01000033.1"/>
</dbReference>
<keyword evidence="1" id="KW-1133">Transmembrane helix</keyword>
<evidence type="ECO:0000313" key="2">
    <source>
        <dbReference type="EMBL" id="MBB4697637.1"/>
    </source>
</evidence>
<keyword evidence="3" id="KW-1185">Reference proteome</keyword>
<protein>
    <submittedName>
        <fullName evidence="2">Uncharacterized protein</fullName>
    </submittedName>
</protein>
<name>A0A7W7CZP0_9ACTN</name>
<gene>
    <name evidence="2" type="ORF">BKA14_007785</name>
</gene>
<reference evidence="2 3" key="1">
    <citation type="submission" date="2020-08" db="EMBL/GenBank/DDBJ databases">
        <title>Sequencing the genomes of 1000 actinobacteria strains.</title>
        <authorList>
            <person name="Klenk H.-P."/>
        </authorList>
    </citation>
    <scope>NUCLEOTIDE SEQUENCE [LARGE SCALE GENOMIC DNA]</scope>
    <source>
        <strain evidence="2 3">DSM 45518</strain>
    </source>
</reference>
<evidence type="ECO:0000313" key="3">
    <source>
        <dbReference type="Proteomes" id="UP000542742"/>
    </source>
</evidence>
<dbReference type="Proteomes" id="UP000542742">
    <property type="component" value="Unassembled WGS sequence"/>
</dbReference>
<dbReference type="AlphaFoldDB" id="A0A7W7CZP0"/>
<dbReference type="EMBL" id="JACHMF010000001">
    <property type="protein sequence ID" value="MBB4697637.1"/>
    <property type="molecule type" value="Genomic_DNA"/>
</dbReference>
<keyword evidence="1" id="KW-0472">Membrane</keyword>